<organism evidence="9 10">
    <name type="scientific">Achromobacter seleniivolatilans</name>
    <dbReference type="NCBI Taxonomy" id="3047478"/>
    <lineage>
        <taxon>Bacteria</taxon>
        <taxon>Pseudomonadati</taxon>
        <taxon>Pseudomonadota</taxon>
        <taxon>Betaproteobacteria</taxon>
        <taxon>Burkholderiales</taxon>
        <taxon>Alcaligenaceae</taxon>
        <taxon>Achromobacter</taxon>
    </lineage>
</organism>
<dbReference type="InterPro" id="IPR035906">
    <property type="entry name" value="MetI-like_sf"/>
</dbReference>
<feature type="transmembrane region" description="Helical" evidence="7">
    <location>
        <begin position="129"/>
        <end position="148"/>
    </location>
</feature>
<comment type="subcellular location">
    <subcellularLocation>
        <location evidence="1 7">Cell membrane</location>
        <topology evidence="1 7">Multi-pass membrane protein</topology>
    </subcellularLocation>
</comment>
<dbReference type="SUPFAM" id="SSF161098">
    <property type="entry name" value="MetI-like"/>
    <property type="match status" value="1"/>
</dbReference>
<dbReference type="PANTHER" id="PTHR30151:SF0">
    <property type="entry name" value="ABC TRANSPORTER PERMEASE PROTEIN MJ0413-RELATED"/>
    <property type="match status" value="1"/>
</dbReference>
<protein>
    <submittedName>
        <fullName evidence="9">ABC transporter permease</fullName>
    </submittedName>
</protein>
<accession>A0ABY9M3C5</accession>
<feature type="transmembrane region" description="Helical" evidence="7">
    <location>
        <begin position="194"/>
        <end position="211"/>
    </location>
</feature>
<reference evidence="9 10" key="1">
    <citation type="submission" date="2023-08" db="EMBL/GenBank/DDBJ databases">
        <title>Achromobacter seleniivolatilans sp. nov., isolated from seleniferous soil.</title>
        <authorList>
            <person name="Zhang S."/>
            <person name="Li K."/>
            <person name="Peng J."/>
            <person name="Zhao Q."/>
            <person name="Wang H."/>
            <person name="Guo Y."/>
        </authorList>
    </citation>
    <scope>NUCLEOTIDE SEQUENCE [LARGE SCALE GENOMIC DNA]</scope>
    <source>
        <strain evidence="9 10">R39</strain>
    </source>
</reference>
<dbReference type="RefSeq" id="WP_306945247.1">
    <property type="nucleotide sequence ID" value="NZ_CP132976.1"/>
</dbReference>
<evidence type="ECO:0000256" key="5">
    <source>
        <dbReference type="ARBA" id="ARBA00022989"/>
    </source>
</evidence>
<keyword evidence="2 7" id="KW-0813">Transport</keyword>
<keyword evidence="3" id="KW-1003">Cell membrane</keyword>
<evidence type="ECO:0000259" key="8">
    <source>
        <dbReference type="PROSITE" id="PS50928"/>
    </source>
</evidence>
<evidence type="ECO:0000256" key="3">
    <source>
        <dbReference type="ARBA" id="ARBA00022475"/>
    </source>
</evidence>
<feature type="domain" description="ABC transmembrane type-1" evidence="8">
    <location>
        <begin position="88"/>
        <end position="273"/>
    </location>
</feature>
<dbReference type="Proteomes" id="UP001234798">
    <property type="component" value="Chromosome"/>
</dbReference>
<proteinExistence type="inferred from homology"/>
<feature type="transmembrane region" description="Helical" evidence="7">
    <location>
        <begin position="95"/>
        <end position="117"/>
    </location>
</feature>
<dbReference type="EMBL" id="CP132976">
    <property type="protein sequence ID" value="WMD21489.1"/>
    <property type="molecule type" value="Genomic_DNA"/>
</dbReference>
<sequence>MSEQSIPMPNAQRADLERQVIQARKDRLRGERRSRLMLGLAGLLVFLLLWEAAPRLIPGVNPLMFPPPTAVAHTFWTMTVDGEIWPHVWASLGRVLAGFAIGASAGILLGVLTGAGIKMRHFSDPVLHGLRSIPVIAIVPLAIVWLGLGDIAKIVLIAWGVFFPVWVNTFIGIQNVPESYQRSASTMGANRLQLMFLVSLPAALPFVFAGLRQATSLSFVVLVAAELAGAEQGLGFLISYSHLVFRIDMMIVGLLYLGALGFLADQFFVTLLRKLFPWYLGNR</sequence>
<dbReference type="Pfam" id="PF00528">
    <property type="entry name" value="BPD_transp_1"/>
    <property type="match status" value="1"/>
</dbReference>
<keyword evidence="10" id="KW-1185">Reference proteome</keyword>
<keyword evidence="4 7" id="KW-0812">Transmembrane</keyword>
<evidence type="ECO:0000313" key="9">
    <source>
        <dbReference type="EMBL" id="WMD21489.1"/>
    </source>
</evidence>
<feature type="transmembrane region" description="Helical" evidence="7">
    <location>
        <begin position="154"/>
        <end position="173"/>
    </location>
</feature>
<evidence type="ECO:0000313" key="10">
    <source>
        <dbReference type="Proteomes" id="UP001234798"/>
    </source>
</evidence>
<keyword evidence="6 7" id="KW-0472">Membrane</keyword>
<gene>
    <name evidence="9" type="ORF">RAS12_03715</name>
</gene>
<evidence type="ECO:0000256" key="1">
    <source>
        <dbReference type="ARBA" id="ARBA00004651"/>
    </source>
</evidence>
<dbReference type="PANTHER" id="PTHR30151">
    <property type="entry name" value="ALKANE SULFONATE ABC TRANSPORTER-RELATED, MEMBRANE SUBUNIT"/>
    <property type="match status" value="1"/>
</dbReference>
<evidence type="ECO:0000256" key="4">
    <source>
        <dbReference type="ARBA" id="ARBA00022692"/>
    </source>
</evidence>
<feature type="transmembrane region" description="Helical" evidence="7">
    <location>
        <begin position="36"/>
        <end position="57"/>
    </location>
</feature>
<dbReference type="PROSITE" id="PS50928">
    <property type="entry name" value="ABC_TM1"/>
    <property type="match status" value="1"/>
</dbReference>
<evidence type="ECO:0000256" key="7">
    <source>
        <dbReference type="RuleBase" id="RU363032"/>
    </source>
</evidence>
<dbReference type="Gene3D" id="1.10.3720.10">
    <property type="entry name" value="MetI-like"/>
    <property type="match status" value="1"/>
</dbReference>
<dbReference type="InterPro" id="IPR000515">
    <property type="entry name" value="MetI-like"/>
</dbReference>
<evidence type="ECO:0000256" key="6">
    <source>
        <dbReference type="ARBA" id="ARBA00023136"/>
    </source>
</evidence>
<name>A0ABY9M3C5_9BURK</name>
<keyword evidence="5 7" id="KW-1133">Transmembrane helix</keyword>
<feature type="transmembrane region" description="Helical" evidence="7">
    <location>
        <begin position="217"/>
        <end position="238"/>
    </location>
</feature>
<dbReference type="CDD" id="cd06261">
    <property type="entry name" value="TM_PBP2"/>
    <property type="match status" value="1"/>
</dbReference>
<feature type="transmembrane region" description="Helical" evidence="7">
    <location>
        <begin position="250"/>
        <end position="272"/>
    </location>
</feature>
<evidence type="ECO:0000256" key="2">
    <source>
        <dbReference type="ARBA" id="ARBA00022448"/>
    </source>
</evidence>
<comment type="similarity">
    <text evidence="7">Belongs to the binding-protein-dependent transport system permease family.</text>
</comment>